<accession>A0A2S7Y272</accession>
<feature type="signal peptide" evidence="1">
    <location>
        <begin position="1"/>
        <end position="17"/>
    </location>
</feature>
<organism evidence="2 3">
    <name type="scientific">Beauveria bassiana</name>
    <name type="common">White muscardine disease fungus</name>
    <name type="synonym">Tritirachium shiotae</name>
    <dbReference type="NCBI Taxonomy" id="176275"/>
    <lineage>
        <taxon>Eukaryota</taxon>
        <taxon>Fungi</taxon>
        <taxon>Dikarya</taxon>
        <taxon>Ascomycota</taxon>
        <taxon>Pezizomycotina</taxon>
        <taxon>Sordariomycetes</taxon>
        <taxon>Hypocreomycetidae</taxon>
        <taxon>Hypocreales</taxon>
        <taxon>Cordycipitaceae</taxon>
        <taxon>Beauveria</taxon>
    </lineage>
</organism>
<proteinExistence type="predicted"/>
<protein>
    <submittedName>
        <fullName evidence="2">Uncharacterized protein</fullName>
    </submittedName>
</protein>
<evidence type="ECO:0000313" key="3">
    <source>
        <dbReference type="Proteomes" id="UP000237441"/>
    </source>
</evidence>
<comment type="caution">
    <text evidence="2">The sequence shown here is derived from an EMBL/GenBank/DDBJ whole genome shotgun (WGS) entry which is preliminary data.</text>
</comment>
<dbReference type="EMBL" id="JRHA01000002">
    <property type="protein sequence ID" value="PQK10211.1"/>
    <property type="molecule type" value="Genomic_DNA"/>
</dbReference>
<dbReference type="AlphaFoldDB" id="A0A2S7Y272"/>
<gene>
    <name evidence="2" type="ORF">BB8028_0002g05350</name>
</gene>
<reference evidence="2 3" key="1">
    <citation type="submission" date="2016-07" db="EMBL/GenBank/DDBJ databases">
        <title>Comparative genomics of the entomopathogenic fungus Beauveria bassiana.</title>
        <authorList>
            <person name="Valero Jimenez C.A."/>
            <person name="Zwaan B.J."/>
            <person name="Van Kan J.A."/>
            <person name="Takken W."/>
            <person name="Debets A.J."/>
            <person name="Schoustra S.E."/>
            <person name="Koenraadt C.J."/>
        </authorList>
    </citation>
    <scope>NUCLEOTIDE SEQUENCE [LARGE SCALE GENOMIC DNA]</scope>
    <source>
        <strain evidence="2 3">ARSEF 8028</strain>
    </source>
</reference>
<name>A0A2S7Y272_BEABA</name>
<feature type="chain" id="PRO_5015641697" evidence="1">
    <location>
        <begin position="18"/>
        <end position="88"/>
    </location>
</feature>
<evidence type="ECO:0000256" key="1">
    <source>
        <dbReference type="SAM" id="SignalP"/>
    </source>
</evidence>
<keyword evidence="1" id="KW-0732">Signal</keyword>
<sequence length="88" mass="9518">MKTASVFIALLSAVATASPALELERRCLADGTECAGRIFECCSEVCQWPVGSSVRVCIPRDDCKLWGGYCTKGSECCSSLECRNNECK</sequence>
<evidence type="ECO:0000313" key="2">
    <source>
        <dbReference type="EMBL" id="PQK10211.1"/>
    </source>
</evidence>
<dbReference type="Proteomes" id="UP000237441">
    <property type="component" value="Unassembled WGS sequence"/>
</dbReference>